<dbReference type="OrthoDB" id="9782387at2"/>
<evidence type="ECO:0000256" key="5">
    <source>
        <dbReference type="ARBA" id="ARBA00022723"/>
    </source>
</evidence>
<evidence type="ECO:0000256" key="1">
    <source>
        <dbReference type="ARBA" id="ARBA00001966"/>
    </source>
</evidence>
<dbReference type="SFLD" id="SFLDS00029">
    <property type="entry name" value="Radical_SAM"/>
    <property type="match status" value="1"/>
</dbReference>
<dbReference type="Pfam" id="PF04055">
    <property type="entry name" value="Radical_SAM"/>
    <property type="match status" value="1"/>
</dbReference>
<dbReference type="InterPro" id="IPR013785">
    <property type="entry name" value="Aldolase_TIM"/>
</dbReference>
<dbReference type="InterPro" id="IPR058240">
    <property type="entry name" value="rSAM_sf"/>
</dbReference>
<evidence type="ECO:0000313" key="11">
    <source>
        <dbReference type="Proteomes" id="UP000190328"/>
    </source>
</evidence>
<sequence>MEIHGLVFNIQRYSIHDGAGIRTIVFLKGCPLACPWCANPESRKEVAPIVWNKNGKSETIGTWYSVEELTKEILKDEIFFRASGGGVTLSGGEVLMQSEFAKEFLSEMKSLGIHTAIETTGCFPKDRLANLLPYVEQLLFDLKIFDKALSKKVIGSDIQLIKENFELANSFNETVELLPRIPLIPEYTTSQENLLSIRNYLIEQKINELHLLPFHQYGSSKYEYLGWEYKMKDTKLLETAEIQAIKELFEKANFTVNIEGLG</sequence>
<dbReference type="GO" id="GO:0051539">
    <property type="term" value="F:4 iron, 4 sulfur cluster binding"/>
    <property type="evidence" value="ECO:0007669"/>
    <property type="project" value="UniProtKB-KW"/>
</dbReference>
<evidence type="ECO:0000259" key="9">
    <source>
        <dbReference type="PROSITE" id="PS51918"/>
    </source>
</evidence>
<dbReference type="Proteomes" id="UP000190328">
    <property type="component" value="Unassembled WGS sequence"/>
</dbReference>
<dbReference type="GO" id="GO:0016829">
    <property type="term" value="F:lyase activity"/>
    <property type="evidence" value="ECO:0007669"/>
    <property type="project" value="UniProtKB-KW"/>
</dbReference>
<evidence type="ECO:0000313" key="10">
    <source>
        <dbReference type="EMBL" id="SJZ35895.1"/>
    </source>
</evidence>
<gene>
    <name evidence="10" type="ORF">SAMN02745116_00005</name>
</gene>
<keyword evidence="3" id="KW-0004">4Fe-4S</keyword>
<evidence type="ECO:0000256" key="4">
    <source>
        <dbReference type="ARBA" id="ARBA00022691"/>
    </source>
</evidence>
<dbReference type="InterPro" id="IPR007197">
    <property type="entry name" value="rSAM"/>
</dbReference>
<dbReference type="SUPFAM" id="SSF102114">
    <property type="entry name" value="Radical SAM enzymes"/>
    <property type="match status" value="1"/>
</dbReference>
<dbReference type="PIRSF" id="PIRSF000371">
    <property type="entry name" value="PFL_act_enz"/>
    <property type="match status" value="1"/>
</dbReference>
<dbReference type="InterPro" id="IPR012839">
    <property type="entry name" value="Organic_radical_activase"/>
</dbReference>
<evidence type="ECO:0000256" key="3">
    <source>
        <dbReference type="ARBA" id="ARBA00022485"/>
    </source>
</evidence>
<dbReference type="STRING" id="263852.SAMN02745116_00005"/>
<dbReference type="CDD" id="cd01335">
    <property type="entry name" value="Radical_SAM"/>
    <property type="match status" value="1"/>
</dbReference>
<dbReference type="PANTHER" id="PTHR30352">
    <property type="entry name" value="PYRUVATE FORMATE-LYASE-ACTIVATING ENZYME"/>
    <property type="match status" value="1"/>
</dbReference>
<dbReference type="AlphaFoldDB" id="A0A1T4K0U1"/>
<evidence type="ECO:0000256" key="6">
    <source>
        <dbReference type="ARBA" id="ARBA00023002"/>
    </source>
</evidence>
<keyword evidence="5" id="KW-0479">Metal-binding</keyword>
<evidence type="ECO:0000256" key="7">
    <source>
        <dbReference type="ARBA" id="ARBA00023004"/>
    </source>
</evidence>
<accession>A0A1T4K0U1</accession>
<comment type="similarity">
    <text evidence="2">Belongs to the organic radical-activating enzymes family.</text>
</comment>
<keyword evidence="10" id="KW-0456">Lyase</keyword>
<feature type="domain" description="Radical SAM core" evidence="9">
    <location>
        <begin position="16"/>
        <end position="251"/>
    </location>
</feature>
<keyword evidence="7" id="KW-0408">Iron</keyword>
<keyword evidence="8" id="KW-0411">Iron-sulfur</keyword>
<comment type="cofactor">
    <cofactor evidence="1">
        <name>[4Fe-4S] cluster</name>
        <dbReference type="ChEBI" id="CHEBI:49883"/>
    </cofactor>
</comment>
<dbReference type="InterPro" id="IPR001989">
    <property type="entry name" value="Radical_activat_CS"/>
</dbReference>
<dbReference type="NCBIfam" id="TIGR02494">
    <property type="entry name" value="PFLE_PFLC"/>
    <property type="match status" value="1"/>
</dbReference>
<dbReference type="GO" id="GO:0046872">
    <property type="term" value="F:metal ion binding"/>
    <property type="evidence" value="ECO:0007669"/>
    <property type="project" value="UniProtKB-KW"/>
</dbReference>
<keyword evidence="6" id="KW-0560">Oxidoreductase</keyword>
<dbReference type="RefSeq" id="WP_078805984.1">
    <property type="nucleotide sequence ID" value="NZ_FUXI01000001.1"/>
</dbReference>
<dbReference type="SFLD" id="SFLDG01066">
    <property type="entry name" value="organic_radical-activating_enz"/>
    <property type="match status" value="1"/>
</dbReference>
<proteinExistence type="inferred from homology"/>
<dbReference type="GO" id="GO:0016491">
    <property type="term" value="F:oxidoreductase activity"/>
    <property type="evidence" value="ECO:0007669"/>
    <property type="project" value="UniProtKB-KW"/>
</dbReference>
<evidence type="ECO:0000256" key="8">
    <source>
        <dbReference type="ARBA" id="ARBA00023014"/>
    </source>
</evidence>
<reference evidence="10 11" key="1">
    <citation type="submission" date="2017-02" db="EMBL/GenBank/DDBJ databases">
        <authorList>
            <person name="Peterson S.W."/>
        </authorList>
    </citation>
    <scope>NUCLEOTIDE SEQUENCE [LARGE SCALE GENOMIC DNA]</scope>
    <source>
        <strain evidence="10 11">ATCC BAA-1030</strain>
    </source>
</reference>
<protein>
    <submittedName>
        <fullName evidence="10">Pyruvate formate lyase activating enzyme</fullName>
    </submittedName>
</protein>
<dbReference type="EMBL" id="FUXI01000001">
    <property type="protein sequence ID" value="SJZ35895.1"/>
    <property type="molecule type" value="Genomic_DNA"/>
</dbReference>
<dbReference type="Gene3D" id="3.20.20.70">
    <property type="entry name" value="Aldolase class I"/>
    <property type="match status" value="1"/>
</dbReference>
<evidence type="ECO:0000256" key="2">
    <source>
        <dbReference type="ARBA" id="ARBA00009777"/>
    </source>
</evidence>
<dbReference type="PROSITE" id="PS01087">
    <property type="entry name" value="RADICAL_ACTIVATING"/>
    <property type="match status" value="1"/>
</dbReference>
<keyword evidence="10" id="KW-0670">Pyruvate</keyword>
<name>A0A1T4K0U1_9ENTE</name>
<dbReference type="PANTHER" id="PTHR30352:SF4">
    <property type="entry name" value="PYRUVATE FORMATE-LYASE 2-ACTIVATING ENZYME"/>
    <property type="match status" value="1"/>
</dbReference>
<dbReference type="InterPro" id="IPR034457">
    <property type="entry name" value="Organic_radical-activating"/>
</dbReference>
<dbReference type="PROSITE" id="PS51918">
    <property type="entry name" value="RADICAL_SAM"/>
    <property type="match status" value="1"/>
</dbReference>
<organism evidence="10 11">
    <name type="scientific">Pilibacter termitis</name>
    <dbReference type="NCBI Taxonomy" id="263852"/>
    <lineage>
        <taxon>Bacteria</taxon>
        <taxon>Bacillati</taxon>
        <taxon>Bacillota</taxon>
        <taxon>Bacilli</taxon>
        <taxon>Lactobacillales</taxon>
        <taxon>Enterococcaceae</taxon>
        <taxon>Pilibacter</taxon>
    </lineage>
</organism>
<keyword evidence="4" id="KW-0949">S-adenosyl-L-methionine</keyword>
<keyword evidence="11" id="KW-1185">Reference proteome</keyword>